<dbReference type="AlphaFoldDB" id="A0A2K8SPD6"/>
<evidence type="ECO:0000313" key="1">
    <source>
        <dbReference type="EMBL" id="AUB36695.1"/>
    </source>
</evidence>
<keyword evidence="2" id="KW-1185">Reference proteome</keyword>
<dbReference type="EMBL" id="CP024785">
    <property type="protein sequence ID" value="AUB36695.1"/>
    <property type="molecule type" value="Genomic_DNA"/>
</dbReference>
<evidence type="ECO:0000313" key="2">
    <source>
        <dbReference type="Proteomes" id="UP000232003"/>
    </source>
</evidence>
<proteinExistence type="predicted"/>
<dbReference type="Proteomes" id="UP000232003">
    <property type="component" value="Chromosome"/>
</dbReference>
<organism evidence="1 2">
    <name type="scientific">Nostoc flagelliforme CCNUN1</name>
    <dbReference type="NCBI Taxonomy" id="2038116"/>
    <lineage>
        <taxon>Bacteria</taxon>
        <taxon>Bacillati</taxon>
        <taxon>Cyanobacteriota</taxon>
        <taxon>Cyanophyceae</taxon>
        <taxon>Nostocales</taxon>
        <taxon>Nostocaceae</taxon>
        <taxon>Nostoc</taxon>
    </lineage>
</organism>
<sequence>MTFNKIPQKPVKQITVELSINGFRSQADLCYPLYSDVQKEHLCTLNLSTNFYESA</sequence>
<reference evidence="1 2" key="1">
    <citation type="submission" date="2017-11" db="EMBL/GenBank/DDBJ databases">
        <title>Complete genome of a free-living desiccation-tolerant cyanobacterium and its photosynthetic adaptation to extreme terrestrial habitat.</title>
        <authorList>
            <person name="Shang J."/>
        </authorList>
    </citation>
    <scope>NUCLEOTIDE SEQUENCE [LARGE SCALE GENOMIC DNA]</scope>
    <source>
        <strain evidence="1 2">CCNUN1</strain>
    </source>
</reference>
<name>A0A2K8SPD6_9NOSO</name>
<protein>
    <submittedName>
        <fullName evidence="1">Uncharacterized protein</fullName>
    </submittedName>
</protein>
<dbReference type="KEGG" id="nfl:COO91_02616"/>
<gene>
    <name evidence="1" type="ORF">COO91_02616</name>
</gene>
<accession>A0A2K8SPD6</accession>